<sequence>MGLRRVDVSKPVSANAESDGKPVMLCPLLCQLQAQRT</sequence>
<gene>
    <name evidence="1" type="ORF">BAL341_1029</name>
</gene>
<evidence type="ECO:0000313" key="1">
    <source>
        <dbReference type="EMBL" id="VHO02821.1"/>
    </source>
</evidence>
<accession>A0A486XM69</accession>
<protein>
    <submittedName>
        <fullName evidence="1">Uncharacterized protein</fullName>
    </submittedName>
</protein>
<dbReference type="AlphaFoldDB" id="A0A486XM69"/>
<proteinExistence type="predicted"/>
<organism evidence="1">
    <name type="scientific">Rheinheimera sp. BAL341</name>
    <dbReference type="NCBI Taxonomy" id="1708203"/>
    <lineage>
        <taxon>Bacteria</taxon>
        <taxon>Pseudomonadati</taxon>
        <taxon>Pseudomonadota</taxon>
        <taxon>Gammaproteobacteria</taxon>
        <taxon>Chromatiales</taxon>
        <taxon>Chromatiaceae</taxon>
        <taxon>Rheinheimera</taxon>
    </lineage>
</organism>
<name>A0A486XM69_9GAMM</name>
<dbReference type="EMBL" id="CAAJGR010000077">
    <property type="protein sequence ID" value="VHO02821.1"/>
    <property type="molecule type" value="Genomic_DNA"/>
</dbReference>
<reference evidence="1" key="1">
    <citation type="submission" date="2019-04" db="EMBL/GenBank/DDBJ databases">
        <authorList>
            <person name="Brambilla D."/>
        </authorList>
    </citation>
    <scope>NUCLEOTIDE SEQUENCE</scope>
    <source>
        <strain evidence="1">BAL1</strain>
    </source>
</reference>